<feature type="transmembrane region" description="Helical" evidence="1">
    <location>
        <begin position="239"/>
        <end position="256"/>
    </location>
</feature>
<evidence type="ECO:0000313" key="3">
    <source>
        <dbReference type="EMBL" id="EKX38232.1"/>
    </source>
</evidence>
<dbReference type="HOGENOM" id="CLU_075194_0_0_1"/>
<keyword evidence="1" id="KW-0472">Membrane</keyword>
<reference evidence="4" key="3">
    <citation type="submission" date="2015-06" db="UniProtKB">
        <authorList>
            <consortium name="EnsemblProtists"/>
        </authorList>
    </citation>
    <scope>IDENTIFICATION</scope>
</reference>
<evidence type="ECO:0000313" key="5">
    <source>
        <dbReference type="Proteomes" id="UP000011087"/>
    </source>
</evidence>
<keyword evidence="2" id="KW-0732">Signal</keyword>
<organism evidence="3">
    <name type="scientific">Guillardia theta (strain CCMP2712)</name>
    <name type="common">Cryptophyte</name>
    <dbReference type="NCBI Taxonomy" id="905079"/>
    <lineage>
        <taxon>Eukaryota</taxon>
        <taxon>Cryptophyceae</taxon>
        <taxon>Pyrenomonadales</taxon>
        <taxon>Geminigeraceae</taxon>
        <taxon>Guillardia</taxon>
    </lineage>
</organism>
<dbReference type="EMBL" id="JH993050">
    <property type="protein sequence ID" value="EKX38232.1"/>
    <property type="molecule type" value="Genomic_DNA"/>
</dbReference>
<dbReference type="RefSeq" id="XP_005825212.1">
    <property type="nucleotide sequence ID" value="XM_005825155.1"/>
</dbReference>
<keyword evidence="1" id="KW-1133">Transmembrane helix</keyword>
<name>L1IQ74_GUITC</name>
<protein>
    <recommendedName>
        <fullName evidence="6">Transmembrane protein</fullName>
    </recommendedName>
</protein>
<feature type="transmembrane region" description="Helical" evidence="1">
    <location>
        <begin position="152"/>
        <end position="173"/>
    </location>
</feature>
<dbReference type="PROSITE" id="PS51257">
    <property type="entry name" value="PROKAR_LIPOPROTEIN"/>
    <property type="match status" value="1"/>
</dbReference>
<dbReference type="Proteomes" id="UP000011087">
    <property type="component" value="Unassembled WGS sequence"/>
</dbReference>
<proteinExistence type="predicted"/>
<evidence type="ECO:0000256" key="2">
    <source>
        <dbReference type="SAM" id="SignalP"/>
    </source>
</evidence>
<feature type="transmembrane region" description="Helical" evidence="1">
    <location>
        <begin position="179"/>
        <end position="209"/>
    </location>
</feature>
<sequence>MASARMAALAVLALMSACSAEARVRPPVVSLSIYSRSESAGNILVGEELAGMGENSTSSQSGFNVRKAVGNLATYQKEHPDFAEGVAIWMLVGNSLFIIGVIMAIFSEVKAVLICRDQDFRKSLWDNGFMKPSSAGIAELEERESMQMRPRAYLTFLSLLFMYIGIGCMLYPLCDVLDIIGLPTAPCFVLVVFGSFFASFCVLTFILFLAWSCTRFYAAMAFLVISVSGMLLLPTGNVILIIIWMVVTFGGGYWYFKYLPEFYSASGDELPFWVQDVGELSVTWDAAEWGETMNTAFTNFTSDVKNSVPTDASALLGEKKK</sequence>
<feature type="signal peptide" evidence="2">
    <location>
        <begin position="1"/>
        <end position="22"/>
    </location>
</feature>
<feature type="transmembrane region" description="Helical" evidence="1">
    <location>
        <begin position="216"/>
        <end position="233"/>
    </location>
</feature>
<evidence type="ECO:0000256" key="1">
    <source>
        <dbReference type="SAM" id="Phobius"/>
    </source>
</evidence>
<gene>
    <name evidence="3" type="ORF">GUITHDRAFT_115576</name>
</gene>
<dbReference type="PaxDb" id="55529-EKX38232"/>
<reference evidence="5" key="2">
    <citation type="submission" date="2012-11" db="EMBL/GenBank/DDBJ databases">
        <authorList>
            <person name="Kuo A."/>
            <person name="Curtis B.A."/>
            <person name="Tanifuji G."/>
            <person name="Burki F."/>
            <person name="Gruber A."/>
            <person name="Irimia M."/>
            <person name="Maruyama S."/>
            <person name="Arias M.C."/>
            <person name="Ball S.G."/>
            <person name="Gile G.H."/>
            <person name="Hirakawa Y."/>
            <person name="Hopkins J.F."/>
            <person name="Rensing S.A."/>
            <person name="Schmutz J."/>
            <person name="Symeonidi A."/>
            <person name="Elias M."/>
            <person name="Eveleigh R.J."/>
            <person name="Herman E.K."/>
            <person name="Klute M.J."/>
            <person name="Nakayama T."/>
            <person name="Obornik M."/>
            <person name="Reyes-Prieto A."/>
            <person name="Armbrust E.V."/>
            <person name="Aves S.J."/>
            <person name="Beiko R.G."/>
            <person name="Coutinho P."/>
            <person name="Dacks J.B."/>
            <person name="Durnford D.G."/>
            <person name="Fast N.M."/>
            <person name="Green B.R."/>
            <person name="Grisdale C."/>
            <person name="Hempe F."/>
            <person name="Henrissat B."/>
            <person name="Hoppner M.P."/>
            <person name="Ishida K.-I."/>
            <person name="Kim E."/>
            <person name="Koreny L."/>
            <person name="Kroth P.G."/>
            <person name="Liu Y."/>
            <person name="Malik S.-B."/>
            <person name="Maier U.G."/>
            <person name="McRose D."/>
            <person name="Mock T."/>
            <person name="Neilson J.A."/>
            <person name="Onodera N.T."/>
            <person name="Poole A.M."/>
            <person name="Pritham E.J."/>
            <person name="Richards T.A."/>
            <person name="Rocap G."/>
            <person name="Roy S.W."/>
            <person name="Sarai C."/>
            <person name="Schaack S."/>
            <person name="Shirato S."/>
            <person name="Slamovits C.H."/>
            <person name="Spencer D.F."/>
            <person name="Suzuki S."/>
            <person name="Worden A.Z."/>
            <person name="Zauner S."/>
            <person name="Barry K."/>
            <person name="Bell C."/>
            <person name="Bharti A.K."/>
            <person name="Crow J.A."/>
            <person name="Grimwood J."/>
            <person name="Kramer R."/>
            <person name="Lindquist E."/>
            <person name="Lucas S."/>
            <person name="Salamov A."/>
            <person name="McFadden G.I."/>
            <person name="Lane C.E."/>
            <person name="Keeling P.J."/>
            <person name="Gray M.W."/>
            <person name="Grigoriev I.V."/>
            <person name="Archibald J.M."/>
        </authorList>
    </citation>
    <scope>NUCLEOTIDE SEQUENCE</scope>
    <source>
        <strain evidence="5">CCMP2712</strain>
    </source>
</reference>
<dbReference type="AlphaFoldDB" id="L1IQ74"/>
<keyword evidence="1" id="KW-0812">Transmembrane</keyword>
<evidence type="ECO:0008006" key="6">
    <source>
        <dbReference type="Google" id="ProtNLM"/>
    </source>
</evidence>
<feature type="chain" id="PRO_5008770343" description="Transmembrane protein" evidence="2">
    <location>
        <begin position="23"/>
        <end position="321"/>
    </location>
</feature>
<keyword evidence="5" id="KW-1185">Reference proteome</keyword>
<reference evidence="3 5" key="1">
    <citation type="journal article" date="2012" name="Nature">
        <title>Algal genomes reveal evolutionary mosaicism and the fate of nucleomorphs.</title>
        <authorList>
            <consortium name="DOE Joint Genome Institute"/>
            <person name="Curtis B.A."/>
            <person name="Tanifuji G."/>
            <person name="Burki F."/>
            <person name="Gruber A."/>
            <person name="Irimia M."/>
            <person name="Maruyama S."/>
            <person name="Arias M.C."/>
            <person name="Ball S.G."/>
            <person name="Gile G.H."/>
            <person name="Hirakawa Y."/>
            <person name="Hopkins J.F."/>
            <person name="Kuo A."/>
            <person name="Rensing S.A."/>
            <person name="Schmutz J."/>
            <person name="Symeonidi A."/>
            <person name="Elias M."/>
            <person name="Eveleigh R.J."/>
            <person name="Herman E.K."/>
            <person name="Klute M.J."/>
            <person name="Nakayama T."/>
            <person name="Obornik M."/>
            <person name="Reyes-Prieto A."/>
            <person name="Armbrust E.V."/>
            <person name="Aves S.J."/>
            <person name="Beiko R.G."/>
            <person name="Coutinho P."/>
            <person name="Dacks J.B."/>
            <person name="Durnford D.G."/>
            <person name="Fast N.M."/>
            <person name="Green B.R."/>
            <person name="Grisdale C.J."/>
            <person name="Hempel F."/>
            <person name="Henrissat B."/>
            <person name="Hoppner M.P."/>
            <person name="Ishida K."/>
            <person name="Kim E."/>
            <person name="Koreny L."/>
            <person name="Kroth P.G."/>
            <person name="Liu Y."/>
            <person name="Malik S.B."/>
            <person name="Maier U.G."/>
            <person name="McRose D."/>
            <person name="Mock T."/>
            <person name="Neilson J.A."/>
            <person name="Onodera N.T."/>
            <person name="Poole A.M."/>
            <person name="Pritham E.J."/>
            <person name="Richards T.A."/>
            <person name="Rocap G."/>
            <person name="Roy S.W."/>
            <person name="Sarai C."/>
            <person name="Schaack S."/>
            <person name="Shirato S."/>
            <person name="Slamovits C.H."/>
            <person name="Spencer D.F."/>
            <person name="Suzuki S."/>
            <person name="Worden A.Z."/>
            <person name="Zauner S."/>
            <person name="Barry K."/>
            <person name="Bell C."/>
            <person name="Bharti A.K."/>
            <person name="Crow J.A."/>
            <person name="Grimwood J."/>
            <person name="Kramer R."/>
            <person name="Lindquist E."/>
            <person name="Lucas S."/>
            <person name="Salamov A."/>
            <person name="McFadden G.I."/>
            <person name="Lane C.E."/>
            <person name="Keeling P.J."/>
            <person name="Gray M.W."/>
            <person name="Grigoriev I.V."/>
            <person name="Archibald J.M."/>
        </authorList>
    </citation>
    <scope>NUCLEOTIDE SEQUENCE</scope>
    <source>
        <strain evidence="3 5">CCMP2712</strain>
    </source>
</reference>
<accession>L1IQ74</accession>
<dbReference type="KEGG" id="gtt:GUITHDRAFT_115576"/>
<feature type="transmembrane region" description="Helical" evidence="1">
    <location>
        <begin position="86"/>
        <end position="106"/>
    </location>
</feature>
<evidence type="ECO:0000313" key="4">
    <source>
        <dbReference type="EnsemblProtists" id="EKX38232"/>
    </source>
</evidence>
<dbReference type="GeneID" id="17295031"/>
<dbReference type="EnsemblProtists" id="EKX38232">
    <property type="protein sequence ID" value="EKX38232"/>
    <property type="gene ID" value="GUITHDRAFT_115576"/>
</dbReference>